<dbReference type="FunFam" id="3.40.50.720:FF:000084">
    <property type="entry name" value="Short-chain dehydrogenase reductase"/>
    <property type="match status" value="1"/>
</dbReference>
<dbReference type="OrthoDB" id="47007at2759"/>
<dbReference type="GeneID" id="111604811"/>
<gene>
    <name evidence="3" type="primary">LOC111604811</name>
</gene>
<dbReference type="SUPFAM" id="SSF51735">
    <property type="entry name" value="NAD(P)-binding Rossmann-fold domains"/>
    <property type="match status" value="1"/>
</dbReference>
<accession>A0A6J1MP62</accession>
<sequence>MPNFKDKVIIVTGASSGIGAATAVHLASLGGQLVIVGRNVEKLKETADNILSAGGAPALQVQADMDKEVDVEQIMAATLKKYGKLDVLVNNAGIIEMATIENTSMAQYDRLMNTNVRAVYQLTMLATPELIKTKGSIVNVSSVCGLRAFPGVLAYNVSKSAVDQFTRCVALELAAKGVRVNSVNPGVVITELQKRGGLDDASYEKFLEHCKETHALGRPGNVEEVAAAIAFLASDDASFTTGVNLPVDGGRHAMCPR</sequence>
<keyword evidence="2" id="KW-1185">Reference proteome</keyword>
<keyword evidence="1" id="KW-0560">Oxidoreductase</keyword>
<dbReference type="InterPro" id="IPR036291">
    <property type="entry name" value="NAD(P)-bd_dom_sf"/>
</dbReference>
<dbReference type="InterPro" id="IPR002347">
    <property type="entry name" value="SDR_fam"/>
</dbReference>
<dbReference type="PRINTS" id="PR00081">
    <property type="entry name" value="GDHRDH"/>
</dbReference>
<reference evidence="3" key="1">
    <citation type="submission" date="2025-08" db="UniProtKB">
        <authorList>
            <consortium name="RefSeq"/>
        </authorList>
    </citation>
    <scope>IDENTIFICATION</scope>
    <source>
        <strain evidence="3">15085-1641.00</strain>
        <tissue evidence="3">Whole body</tissue>
    </source>
</reference>
<dbReference type="Proteomes" id="UP000504633">
    <property type="component" value="Unplaced"/>
</dbReference>
<dbReference type="PANTHER" id="PTHR43975">
    <property type="entry name" value="ZGC:101858"/>
    <property type="match status" value="1"/>
</dbReference>
<evidence type="ECO:0000313" key="3">
    <source>
        <dbReference type="RefSeq" id="XP_023178799.1"/>
    </source>
</evidence>
<proteinExistence type="predicted"/>
<protein>
    <submittedName>
        <fullName evidence="3">Uncharacterized protein LOC111604811</fullName>
    </submittedName>
</protein>
<dbReference type="Gene3D" id="3.40.50.720">
    <property type="entry name" value="NAD(P)-binding Rossmann-like Domain"/>
    <property type="match status" value="1"/>
</dbReference>
<organism evidence="2 3">
    <name type="scientific">Drosophila hydei</name>
    <name type="common">Fruit fly</name>
    <dbReference type="NCBI Taxonomy" id="7224"/>
    <lineage>
        <taxon>Eukaryota</taxon>
        <taxon>Metazoa</taxon>
        <taxon>Ecdysozoa</taxon>
        <taxon>Arthropoda</taxon>
        <taxon>Hexapoda</taxon>
        <taxon>Insecta</taxon>
        <taxon>Pterygota</taxon>
        <taxon>Neoptera</taxon>
        <taxon>Endopterygota</taxon>
        <taxon>Diptera</taxon>
        <taxon>Brachycera</taxon>
        <taxon>Muscomorpha</taxon>
        <taxon>Ephydroidea</taxon>
        <taxon>Drosophilidae</taxon>
        <taxon>Drosophila</taxon>
    </lineage>
</organism>
<dbReference type="OMA" id="GALPHMY"/>
<dbReference type="PANTHER" id="PTHR43975:SF2">
    <property type="entry name" value="EG:BACR7A4.14 PROTEIN-RELATED"/>
    <property type="match status" value="1"/>
</dbReference>
<dbReference type="RefSeq" id="XP_023178799.1">
    <property type="nucleotide sequence ID" value="XM_023323031.1"/>
</dbReference>
<dbReference type="NCBIfam" id="NF005559">
    <property type="entry name" value="PRK07231.1"/>
    <property type="match status" value="1"/>
</dbReference>
<evidence type="ECO:0000256" key="1">
    <source>
        <dbReference type="ARBA" id="ARBA00023002"/>
    </source>
</evidence>
<dbReference type="PROSITE" id="PS00061">
    <property type="entry name" value="ADH_SHORT"/>
    <property type="match status" value="1"/>
</dbReference>
<dbReference type="PRINTS" id="PR00080">
    <property type="entry name" value="SDRFAMILY"/>
</dbReference>
<dbReference type="Pfam" id="PF13561">
    <property type="entry name" value="adh_short_C2"/>
    <property type="match status" value="1"/>
</dbReference>
<dbReference type="InterPro" id="IPR020904">
    <property type="entry name" value="Sc_DH/Rdtase_CS"/>
</dbReference>
<dbReference type="AlphaFoldDB" id="A0A6J1MP62"/>
<evidence type="ECO:0000313" key="2">
    <source>
        <dbReference type="Proteomes" id="UP000504633"/>
    </source>
</evidence>
<name>A0A6J1MP62_DROHY</name>
<dbReference type="GO" id="GO:0016491">
    <property type="term" value="F:oxidoreductase activity"/>
    <property type="evidence" value="ECO:0007669"/>
    <property type="project" value="UniProtKB-KW"/>
</dbReference>
<dbReference type="KEGG" id="dhe:111604811"/>